<dbReference type="Gene3D" id="1.10.510.10">
    <property type="entry name" value="Transferase(Phosphotransferase) domain 1"/>
    <property type="match status" value="1"/>
</dbReference>
<dbReference type="SMART" id="SM00220">
    <property type="entry name" value="S_TKc"/>
    <property type="match status" value="1"/>
</dbReference>
<evidence type="ECO:0000256" key="5">
    <source>
        <dbReference type="ARBA" id="ARBA00022840"/>
    </source>
</evidence>
<dbReference type="InterPro" id="IPR017441">
    <property type="entry name" value="Protein_kinase_ATP_BS"/>
</dbReference>
<accession>A0ABR2K8A7</accession>
<protein>
    <recommendedName>
        <fullName evidence="8">Protein kinase domain-containing protein</fullName>
    </recommendedName>
</protein>
<proteinExistence type="inferred from homology"/>
<organism evidence="9 10">
    <name type="scientific">Tritrichomonas musculus</name>
    <dbReference type="NCBI Taxonomy" id="1915356"/>
    <lineage>
        <taxon>Eukaryota</taxon>
        <taxon>Metamonada</taxon>
        <taxon>Parabasalia</taxon>
        <taxon>Tritrichomonadida</taxon>
        <taxon>Tritrichomonadidae</taxon>
        <taxon>Tritrichomonas</taxon>
    </lineage>
</organism>
<comment type="similarity">
    <text evidence="7">Belongs to the protein kinase superfamily.</text>
</comment>
<evidence type="ECO:0000256" key="6">
    <source>
        <dbReference type="PROSITE-ProRule" id="PRU10141"/>
    </source>
</evidence>
<evidence type="ECO:0000256" key="2">
    <source>
        <dbReference type="ARBA" id="ARBA00022679"/>
    </source>
</evidence>
<dbReference type="PROSITE" id="PS00108">
    <property type="entry name" value="PROTEIN_KINASE_ST"/>
    <property type="match status" value="1"/>
</dbReference>
<evidence type="ECO:0000313" key="10">
    <source>
        <dbReference type="Proteomes" id="UP001470230"/>
    </source>
</evidence>
<evidence type="ECO:0000256" key="1">
    <source>
        <dbReference type="ARBA" id="ARBA00022527"/>
    </source>
</evidence>
<dbReference type="PROSITE" id="PS50011">
    <property type="entry name" value="PROTEIN_KINASE_DOM"/>
    <property type="match status" value="1"/>
</dbReference>
<feature type="binding site" evidence="6">
    <location>
        <position position="42"/>
    </location>
    <ligand>
        <name>ATP</name>
        <dbReference type="ChEBI" id="CHEBI:30616"/>
    </ligand>
</feature>
<reference evidence="9 10" key="1">
    <citation type="submission" date="2024-04" db="EMBL/GenBank/DDBJ databases">
        <title>Tritrichomonas musculus Genome.</title>
        <authorList>
            <person name="Alves-Ferreira E."/>
            <person name="Grigg M."/>
            <person name="Lorenzi H."/>
            <person name="Galac M."/>
        </authorList>
    </citation>
    <scope>NUCLEOTIDE SEQUENCE [LARGE SCALE GENOMIC DNA]</scope>
    <source>
        <strain evidence="9 10">EAF2021</strain>
    </source>
</reference>
<keyword evidence="2" id="KW-0808">Transferase</keyword>
<keyword evidence="3 6" id="KW-0547">Nucleotide-binding</keyword>
<dbReference type="SUPFAM" id="SSF56112">
    <property type="entry name" value="Protein kinase-like (PK-like)"/>
    <property type="match status" value="1"/>
</dbReference>
<sequence>MQIDQTSSFSNEFNLIKRIGKGTFSIVWLAKCISTGQFFALKVFSKDAFDKSERSYNLIKKEVKIHKQLNHKNIALFYKIFENDEHYFIMMEYIKGNTLFNVANSMRKHGFPLIESDIRKYFIQLLSAVNYLHNDLHIIHRDLKLDNIMIDVDDNTKIVDFGFSSYIDDHDELKEARGSLRYAAPEIFIKQESTTAVDMWALGVILYYCFTGFFPFDSKNSVSELASKVLFGKVEYSSNISPNAKSLMKGLFRKNPHKRMTCKEAMQHPWIEESDINENNDSSDISQSLVMSAKINNQNNVASQVSIDSQLTSHDNTTEKNMVRCNSKESINSTFLDTSKEYASPNQNKSALNHLCEKKEVQSKKIKTSKSIFSENILKTKHQFISSGVSSNLNHKKMKQKRVISKI</sequence>
<dbReference type="PROSITE" id="PS00107">
    <property type="entry name" value="PROTEIN_KINASE_ATP"/>
    <property type="match status" value="1"/>
</dbReference>
<dbReference type="InterPro" id="IPR030616">
    <property type="entry name" value="Aur-like"/>
</dbReference>
<dbReference type="InterPro" id="IPR008271">
    <property type="entry name" value="Ser/Thr_kinase_AS"/>
</dbReference>
<evidence type="ECO:0000256" key="3">
    <source>
        <dbReference type="ARBA" id="ARBA00022741"/>
    </source>
</evidence>
<feature type="domain" description="Protein kinase" evidence="8">
    <location>
        <begin position="13"/>
        <end position="271"/>
    </location>
</feature>
<dbReference type="InterPro" id="IPR000719">
    <property type="entry name" value="Prot_kinase_dom"/>
</dbReference>
<comment type="caution">
    <text evidence="9">The sequence shown here is derived from an EMBL/GenBank/DDBJ whole genome shotgun (WGS) entry which is preliminary data.</text>
</comment>
<evidence type="ECO:0000313" key="9">
    <source>
        <dbReference type="EMBL" id="KAK8887362.1"/>
    </source>
</evidence>
<evidence type="ECO:0000256" key="4">
    <source>
        <dbReference type="ARBA" id="ARBA00022777"/>
    </source>
</evidence>
<dbReference type="PANTHER" id="PTHR24350">
    <property type="entry name" value="SERINE/THREONINE-PROTEIN KINASE IAL-RELATED"/>
    <property type="match status" value="1"/>
</dbReference>
<dbReference type="Proteomes" id="UP001470230">
    <property type="component" value="Unassembled WGS sequence"/>
</dbReference>
<dbReference type="EMBL" id="JAPFFF010000006">
    <property type="protein sequence ID" value="KAK8887362.1"/>
    <property type="molecule type" value="Genomic_DNA"/>
</dbReference>
<evidence type="ECO:0000259" key="8">
    <source>
        <dbReference type="PROSITE" id="PS50011"/>
    </source>
</evidence>
<dbReference type="Pfam" id="PF00069">
    <property type="entry name" value="Pkinase"/>
    <property type="match status" value="1"/>
</dbReference>
<gene>
    <name evidence="9" type="ORF">M9Y10_038402</name>
</gene>
<keyword evidence="4" id="KW-0418">Kinase</keyword>
<name>A0ABR2K8A7_9EUKA</name>
<dbReference type="InterPro" id="IPR011009">
    <property type="entry name" value="Kinase-like_dom_sf"/>
</dbReference>
<keyword evidence="5 6" id="KW-0067">ATP-binding</keyword>
<keyword evidence="10" id="KW-1185">Reference proteome</keyword>
<keyword evidence="1 7" id="KW-0723">Serine/threonine-protein kinase</keyword>
<evidence type="ECO:0000256" key="7">
    <source>
        <dbReference type="RuleBase" id="RU000304"/>
    </source>
</evidence>